<dbReference type="Proteomes" id="UP000221168">
    <property type="component" value="Unassembled WGS sequence"/>
</dbReference>
<name>A0A2G1QQT9_9HYPH</name>
<dbReference type="CDD" id="cd02440">
    <property type="entry name" value="AdoMet_MTases"/>
    <property type="match status" value="1"/>
</dbReference>
<dbReference type="EMBL" id="PDVP01000002">
    <property type="protein sequence ID" value="PHP67865.1"/>
    <property type="molecule type" value="Genomic_DNA"/>
</dbReference>
<sequence>MADFSEFGSREHDGWSDGGIVEAYIKHFVPITNAVGNEIAGRQISPGDDVLDLCCGQGTLTSVIADQGARVTGIDFSPEMLSRARAAAPAATIVEGDAMALPFNDARFDKVVCNFGMMHIADQPKALSEVRRVLKPGGAFSMATWVGPAASPAFAAVFGALKAHADFSAAPAQPDLFAFADPARADAMTADAGLEMEQHETYEAAWVLDDPDELFDIFLTATVGAGMLIRSQTPETIGKISEAIAKTVAEKHFDGTRYSVPAPVAMIFAKAA</sequence>
<dbReference type="InterPro" id="IPR013216">
    <property type="entry name" value="Methyltransf_11"/>
</dbReference>
<accession>A0A2G1QQT9</accession>
<dbReference type="Gene3D" id="3.40.50.150">
    <property type="entry name" value="Vaccinia Virus protein VP39"/>
    <property type="match status" value="1"/>
</dbReference>
<dbReference type="AlphaFoldDB" id="A0A2G1QQT9"/>
<dbReference type="OrthoDB" id="9787738at2"/>
<dbReference type="GO" id="GO:0008757">
    <property type="term" value="F:S-adenosylmethionine-dependent methyltransferase activity"/>
    <property type="evidence" value="ECO:0007669"/>
    <property type="project" value="InterPro"/>
</dbReference>
<dbReference type="SUPFAM" id="SSF53335">
    <property type="entry name" value="S-adenosyl-L-methionine-dependent methyltransferases"/>
    <property type="match status" value="1"/>
</dbReference>
<reference evidence="2 3" key="1">
    <citation type="submission" date="2017-10" db="EMBL/GenBank/DDBJ databases">
        <title>Sedimentibacterium mangrovi gen. nov., sp. nov., a novel member of family Phyllobacteriacea isolated from mangrove sediment.</title>
        <authorList>
            <person name="Liao H."/>
            <person name="Tian Y."/>
        </authorList>
    </citation>
    <scope>NUCLEOTIDE SEQUENCE [LARGE SCALE GENOMIC DNA]</scope>
    <source>
        <strain evidence="2 3">X9-2-2</strain>
    </source>
</reference>
<dbReference type="PANTHER" id="PTHR43591">
    <property type="entry name" value="METHYLTRANSFERASE"/>
    <property type="match status" value="1"/>
</dbReference>
<dbReference type="RefSeq" id="WP_099304095.1">
    <property type="nucleotide sequence ID" value="NZ_PDVP01000002.1"/>
</dbReference>
<evidence type="ECO:0000313" key="2">
    <source>
        <dbReference type="EMBL" id="PHP67865.1"/>
    </source>
</evidence>
<proteinExistence type="predicted"/>
<keyword evidence="3" id="KW-1185">Reference proteome</keyword>
<comment type="caution">
    <text evidence="2">The sequence shown here is derived from an EMBL/GenBank/DDBJ whole genome shotgun (WGS) entry which is preliminary data.</text>
</comment>
<keyword evidence="2" id="KW-0830">Ubiquinone</keyword>
<feature type="domain" description="Methyltransferase type 11" evidence="1">
    <location>
        <begin position="51"/>
        <end position="141"/>
    </location>
</feature>
<dbReference type="InterPro" id="IPR029063">
    <property type="entry name" value="SAM-dependent_MTases_sf"/>
</dbReference>
<evidence type="ECO:0000259" key="1">
    <source>
        <dbReference type="Pfam" id="PF08241"/>
    </source>
</evidence>
<gene>
    <name evidence="2" type="ORF">CSC94_04065</name>
</gene>
<protein>
    <submittedName>
        <fullName evidence="2">Ubiquinone biosynthesis protein UbiE</fullName>
    </submittedName>
</protein>
<organism evidence="2 3">
    <name type="scientific">Zhengella mangrovi</name>
    <dbReference type="NCBI Taxonomy" id="1982044"/>
    <lineage>
        <taxon>Bacteria</taxon>
        <taxon>Pseudomonadati</taxon>
        <taxon>Pseudomonadota</taxon>
        <taxon>Alphaproteobacteria</taxon>
        <taxon>Hyphomicrobiales</taxon>
        <taxon>Notoacmeibacteraceae</taxon>
        <taxon>Zhengella</taxon>
    </lineage>
</organism>
<dbReference type="Pfam" id="PF08241">
    <property type="entry name" value="Methyltransf_11"/>
    <property type="match status" value="1"/>
</dbReference>
<evidence type="ECO:0000313" key="3">
    <source>
        <dbReference type="Proteomes" id="UP000221168"/>
    </source>
</evidence>
<dbReference type="PANTHER" id="PTHR43591:SF24">
    <property type="entry name" value="2-METHOXY-6-POLYPRENYL-1,4-BENZOQUINOL METHYLASE, MITOCHONDRIAL"/>
    <property type="match status" value="1"/>
</dbReference>